<dbReference type="Proteomes" id="UP000276776">
    <property type="component" value="Unassembled WGS sequence"/>
</dbReference>
<dbReference type="PROSITE" id="PS51031">
    <property type="entry name" value="BESS"/>
    <property type="match status" value="1"/>
</dbReference>
<keyword evidence="1" id="KW-0539">Nucleus</keyword>
<accession>A0A158RBU6</accession>
<dbReference type="InterPro" id="IPR004210">
    <property type="entry name" value="BESS_motif"/>
</dbReference>
<dbReference type="SMART" id="SM00595">
    <property type="entry name" value="MADF"/>
    <property type="match status" value="1"/>
</dbReference>
<dbReference type="PANTHER" id="PTHR12243">
    <property type="entry name" value="MADF DOMAIN TRANSCRIPTION FACTOR"/>
    <property type="match status" value="1"/>
</dbReference>
<reference evidence="6" key="1">
    <citation type="submission" date="2016-04" db="UniProtKB">
        <authorList>
            <consortium name="WormBaseParasite"/>
        </authorList>
    </citation>
    <scope>IDENTIFICATION</scope>
</reference>
<dbReference type="STRING" id="103827.A0A158RBU6"/>
<dbReference type="PROSITE" id="PS51029">
    <property type="entry name" value="MADF"/>
    <property type="match status" value="1"/>
</dbReference>
<name>A0A158RBU6_THECL</name>
<feature type="domain" description="BESS" evidence="3">
    <location>
        <begin position="418"/>
        <end position="457"/>
    </location>
</feature>
<dbReference type="PANTHER" id="PTHR12243:SF60">
    <property type="entry name" value="SI:CH211-15D5.12-RELATED"/>
    <property type="match status" value="1"/>
</dbReference>
<feature type="domain" description="MADF" evidence="2">
    <location>
        <begin position="18"/>
        <end position="105"/>
    </location>
</feature>
<dbReference type="OrthoDB" id="5984255at2759"/>
<evidence type="ECO:0000313" key="6">
    <source>
        <dbReference type="WBParaSite" id="TCLT_0000564701-mRNA-1"/>
    </source>
</evidence>
<comment type="subcellular location">
    <subcellularLocation>
        <location evidence="1">Nucleus</location>
    </subcellularLocation>
</comment>
<dbReference type="GO" id="GO:0005667">
    <property type="term" value="C:transcription regulator complex"/>
    <property type="evidence" value="ECO:0007669"/>
    <property type="project" value="TreeGrafter"/>
</dbReference>
<evidence type="ECO:0000256" key="1">
    <source>
        <dbReference type="PROSITE-ProRule" id="PRU00371"/>
    </source>
</evidence>
<proteinExistence type="predicted"/>
<dbReference type="Pfam" id="PF10545">
    <property type="entry name" value="MADF_DNA_bdg"/>
    <property type="match status" value="1"/>
</dbReference>
<dbReference type="AlphaFoldDB" id="A0A158RBU6"/>
<dbReference type="WBParaSite" id="TCLT_0000564701-mRNA-1">
    <property type="protein sequence ID" value="TCLT_0000564701-mRNA-1"/>
    <property type="gene ID" value="TCLT_0000564701"/>
</dbReference>
<evidence type="ECO:0000259" key="3">
    <source>
        <dbReference type="PROSITE" id="PS51031"/>
    </source>
</evidence>
<dbReference type="OMA" id="PQKWSHF"/>
<protein>
    <submittedName>
        <fullName evidence="6">MADF domain-containing protein</fullName>
    </submittedName>
</protein>
<organism evidence="6">
    <name type="scientific">Thelazia callipaeda</name>
    <name type="common">Oriental eyeworm</name>
    <name type="synonym">Parasitic nematode</name>
    <dbReference type="NCBI Taxonomy" id="103827"/>
    <lineage>
        <taxon>Eukaryota</taxon>
        <taxon>Metazoa</taxon>
        <taxon>Ecdysozoa</taxon>
        <taxon>Nematoda</taxon>
        <taxon>Chromadorea</taxon>
        <taxon>Rhabditida</taxon>
        <taxon>Spirurina</taxon>
        <taxon>Spiruromorpha</taxon>
        <taxon>Thelazioidea</taxon>
        <taxon>Thelaziidae</taxon>
        <taxon>Thelazia</taxon>
    </lineage>
</organism>
<evidence type="ECO:0000313" key="5">
    <source>
        <dbReference type="Proteomes" id="UP000276776"/>
    </source>
</evidence>
<reference evidence="4 5" key="2">
    <citation type="submission" date="2018-11" db="EMBL/GenBank/DDBJ databases">
        <authorList>
            <consortium name="Pathogen Informatics"/>
        </authorList>
    </citation>
    <scope>NUCLEOTIDE SEQUENCE [LARGE SCALE GENOMIC DNA]</scope>
</reference>
<dbReference type="EMBL" id="UYYF01004352">
    <property type="protein sequence ID" value="VDN02901.1"/>
    <property type="molecule type" value="Genomic_DNA"/>
</dbReference>
<keyword evidence="5" id="KW-1185">Reference proteome</keyword>
<dbReference type="GO" id="GO:0005634">
    <property type="term" value="C:nucleus"/>
    <property type="evidence" value="ECO:0007669"/>
    <property type="project" value="UniProtKB-SubCell"/>
</dbReference>
<evidence type="ECO:0000259" key="2">
    <source>
        <dbReference type="PROSITE" id="PS51029"/>
    </source>
</evidence>
<dbReference type="GO" id="GO:0003677">
    <property type="term" value="F:DNA binding"/>
    <property type="evidence" value="ECO:0007669"/>
    <property type="project" value="InterPro"/>
</dbReference>
<dbReference type="InterPro" id="IPR039353">
    <property type="entry name" value="TF_Adf1"/>
</dbReference>
<dbReference type="GO" id="GO:0006357">
    <property type="term" value="P:regulation of transcription by RNA polymerase II"/>
    <property type="evidence" value="ECO:0007669"/>
    <property type="project" value="TreeGrafter"/>
</dbReference>
<evidence type="ECO:0000313" key="4">
    <source>
        <dbReference type="EMBL" id="VDN02901.1"/>
    </source>
</evidence>
<dbReference type="InterPro" id="IPR006578">
    <property type="entry name" value="MADF-dom"/>
</dbReference>
<gene>
    <name evidence="4" type="ORF">TCLT_LOCUS5636</name>
</gene>
<sequence length="463" mass="51843">MPSPCCLNPPGEPSFNEILIKTVREYPALYSNQRRAFENVDRCKIWDEVAGKIGRGVTGEFAKKRWLQLRDRYRKELKISIAHNFTQPQKWSHFSLLSWLDPYLQGAIPIAPNGTTACYTLDNINTTCNSDAFYENFAAKLSSDLTSDGNEEVSDCFDEIKPVMSTLQSVLAAAEATANWKEVEAIVDKAKDLTGKLESNAFKVYDFAFIFKGDGENISDNDGCSSKASKDICGCASPSSQVSIVSTVEEGNQPKNNLLSRDCIASYQESRRQHGTFRLSVVEGGTITTSPCTSEGGMETEEISHINGHYPAASQDYHNISNTVSPAKISLSQRPGSSIEVIKTGSPVSFKSSTSHVLRNSPYRLPAYSNVRFRTRNMKKQQQQQQHQMQHLNFNKVYHRVNSTNSTSSNNMDSDWMNDEEMLFARFVGLRLKKLNSHSRSMARMKIMQVLDGCEQEILDEGE</sequence>